<evidence type="ECO:0000313" key="2">
    <source>
        <dbReference type="EMBL" id="MBB3096769.1"/>
    </source>
</evidence>
<accession>A0A7W5AIX3</accession>
<dbReference type="RefSeq" id="WP_183222212.1">
    <property type="nucleotide sequence ID" value="NZ_BMPW01000013.1"/>
</dbReference>
<comment type="caution">
    <text evidence="2">The sequence shown here is derived from an EMBL/GenBank/DDBJ whole genome shotgun (WGS) entry which is preliminary data.</text>
</comment>
<dbReference type="CDD" id="cd01830">
    <property type="entry name" value="XynE_like"/>
    <property type="match status" value="1"/>
</dbReference>
<evidence type="ECO:0000313" key="3">
    <source>
        <dbReference type="Proteomes" id="UP000590749"/>
    </source>
</evidence>
<sequence length="417" mass="43706">MLTRRGLLLAGGGATLVVATPGAAGQRTTLEREPPRVGTWAAAPTAVPVKKLLTLDDETVRQVLHTSIGGDLPRLTLSNEYGAEPVRIGAARIGVRTGGLGSSATVPGSDRPLTFNGSPAPVLAPGQVLVSDPADLVIEAGADVVVSLYLPERVRAGTISPRSKQENLIVAGDATARPDPGPGKTITRYLWVTGLSVRAVRAASAIVALGDSITCGTSTTDNANHRWPDLLAARLRVEGLPRGVLNAGLSGNRLLFGYEDPTGSADKKAYIGAATLRRFDRDVLTHPGVSHVIILVGVNDLANKPARTAAEMIAGHRELILRSRAAGLRVIGGTLLPFAGASDRYDRQASQRVRTELNAWIRGGGEYDGVIDFDAAMRDPNDPWRLNPRYDSGDGLHPNDEGTAALAAAVPLSLLGN</sequence>
<feature type="domain" description="SGNH hydrolase-type esterase" evidence="1">
    <location>
        <begin position="208"/>
        <end position="404"/>
    </location>
</feature>
<dbReference type="PANTHER" id="PTHR43784">
    <property type="entry name" value="GDSL-LIKE LIPASE/ACYLHYDROLASE, PUTATIVE (AFU_ORTHOLOGUE AFUA_2G00820)-RELATED"/>
    <property type="match status" value="1"/>
</dbReference>
<evidence type="ECO:0000259" key="1">
    <source>
        <dbReference type="Pfam" id="PF13472"/>
    </source>
</evidence>
<protein>
    <submittedName>
        <fullName evidence="2">Lysophospholipase L1-like esterase</fullName>
    </submittedName>
</protein>
<name>A0A7W5AIX3_9ACTN</name>
<dbReference type="EMBL" id="JACHXF010000009">
    <property type="protein sequence ID" value="MBB3096769.1"/>
    <property type="molecule type" value="Genomic_DNA"/>
</dbReference>
<dbReference type="AlphaFoldDB" id="A0A7W5AIX3"/>
<dbReference type="InterPro" id="IPR013830">
    <property type="entry name" value="SGNH_hydro"/>
</dbReference>
<gene>
    <name evidence="2" type="ORF">FHR83_004443</name>
</gene>
<dbReference type="Proteomes" id="UP000590749">
    <property type="component" value="Unassembled WGS sequence"/>
</dbReference>
<reference evidence="2 3" key="1">
    <citation type="submission" date="2020-08" db="EMBL/GenBank/DDBJ databases">
        <title>Genomic Encyclopedia of Type Strains, Phase III (KMG-III): the genomes of soil and plant-associated and newly described type strains.</title>
        <authorList>
            <person name="Whitman W."/>
        </authorList>
    </citation>
    <scope>NUCLEOTIDE SEQUENCE [LARGE SCALE GENOMIC DNA]</scope>
    <source>
        <strain evidence="2 3">CECT 3287</strain>
    </source>
</reference>
<dbReference type="SUPFAM" id="SSF52266">
    <property type="entry name" value="SGNH hydrolase"/>
    <property type="match status" value="1"/>
</dbReference>
<dbReference type="PANTHER" id="PTHR43784:SF2">
    <property type="entry name" value="GDSL-LIKE LIPASE_ACYLHYDROLASE, PUTATIVE (AFU_ORTHOLOGUE AFUA_2G00820)-RELATED"/>
    <property type="match status" value="1"/>
</dbReference>
<dbReference type="Gene3D" id="3.40.50.1110">
    <property type="entry name" value="SGNH hydrolase"/>
    <property type="match status" value="1"/>
</dbReference>
<organism evidence="2 3">
    <name type="scientific">Actinoplanes campanulatus</name>
    <dbReference type="NCBI Taxonomy" id="113559"/>
    <lineage>
        <taxon>Bacteria</taxon>
        <taxon>Bacillati</taxon>
        <taxon>Actinomycetota</taxon>
        <taxon>Actinomycetes</taxon>
        <taxon>Micromonosporales</taxon>
        <taxon>Micromonosporaceae</taxon>
        <taxon>Actinoplanes</taxon>
    </lineage>
</organism>
<keyword evidence="3" id="KW-1185">Reference proteome</keyword>
<proteinExistence type="predicted"/>
<dbReference type="InterPro" id="IPR036514">
    <property type="entry name" value="SGNH_hydro_sf"/>
</dbReference>
<dbReference type="Pfam" id="PF13472">
    <property type="entry name" value="Lipase_GDSL_2"/>
    <property type="match status" value="1"/>
</dbReference>
<dbReference type="InterPro" id="IPR053140">
    <property type="entry name" value="GDSL_Rv0518-like"/>
</dbReference>